<keyword evidence="2" id="KW-1185">Reference proteome</keyword>
<dbReference type="Proteomes" id="UP000828390">
    <property type="component" value="Unassembled WGS sequence"/>
</dbReference>
<sequence>MDVSMEKSKIVVNSTTNTSEDITMDCEKLEEVTSFVLGRNPVQGWDLLPLKSE</sequence>
<comment type="caution">
    <text evidence="1">The sequence shown here is derived from an EMBL/GenBank/DDBJ whole genome shotgun (WGS) entry which is preliminary data.</text>
</comment>
<name>A0A9D4LDY6_DREPO</name>
<reference evidence="1" key="2">
    <citation type="submission" date="2020-11" db="EMBL/GenBank/DDBJ databases">
        <authorList>
            <person name="McCartney M.A."/>
            <person name="Auch B."/>
            <person name="Kono T."/>
            <person name="Mallez S."/>
            <person name="Becker A."/>
            <person name="Gohl D.M."/>
            <person name="Silverstein K.A.T."/>
            <person name="Koren S."/>
            <person name="Bechman K.B."/>
            <person name="Herman A."/>
            <person name="Abrahante J.E."/>
            <person name="Garbe J."/>
        </authorList>
    </citation>
    <scope>NUCLEOTIDE SEQUENCE</scope>
    <source>
        <strain evidence="1">Duluth1</strain>
        <tissue evidence="1">Whole animal</tissue>
    </source>
</reference>
<dbReference type="AlphaFoldDB" id="A0A9D4LDY6"/>
<protein>
    <submittedName>
        <fullName evidence="1">Uncharacterized protein</fullName>
    </submittedName>
</protein>
<dbReference type="EMBL" id="JAIWYP010000003">
    <property type="protein sequence ID" value="KAH3856330.1"/>
    <property type="molecule type" value="Genomic_DNA"/>
</dbReference>
<evidence type="ECO:0000313" key="2">
    <source>
        <dbReference type="Proteomes" id="UP000828390"/>
    </source>
</evidence>
<evidence type="ECO:0000313" key="1">
    <source>
        <dbReference type="EMBL" id="KAH3856330.1"/>
    </source>
</evidence>
<organism evidence="1 2">
    <name type="scientific">Dreissena polymorpha</name>
    <name type="common">Zebra mussel</name>
    <name type="synonym">Mytilus polymorpha</name>
    <dbReference type="NCBI Taxonomy" id="45954"/>
    <lineage>
        <taxon>Eukaryota</taxon>
        <taxon>Metazoa</taxon>
        <taxon>Spiralia</taxon>
        <taxon>Lophotrochozoa</taxon>
        <taxon>Mollusca</taxon>
        <taxon>Bivalvia</taxon>
        <taxon>Autobranchia</taxon>
        <taxon>Heteroconchia</taxon>
        <taxon>Euheterodonta</taxon>
        <taxon>Imparidentia</taxon>
        <taxon>Neoheterodontei</taxon>
        <taxon>Myida</taxon>
        <taxon>Dreissenoidea</taxon>
        <taxon>Dreissenidae</taxon>
        <taxon>Dreissena</taxon>
    </lineage>
</organism>
<proteinExistence type="predicted"/>
<accession>A0A9D4LDY6</accession>
<gene>
    <name evidence="1" type="ORF">DPMN_098916</name>
</gene>
<reference evidence="1" key="1">
    <citation type="journal article" date="2019" name="bioRxiv">
        <title>The Genome of the Zebra Mussel, Dreissena polymorpha: A Resource for Invasive Species Research.</title>
        <authorList>
            <person name="McCartney M.A."/>
            <person name="Auch B."/>
            <person name="Kono T."/>
            <person name="Mallez S."/>
            <person name="Zhang Y."/>
            <person name="Obille A."/>
            <person name="Becker A."/>
            <person name="Abrahante J.E."/>
            <person name="Garbe J."/>
            <person name="Badalamenti J.P."/>
            <person name="Herman A."/>
            <person name="Mangelson H."/>
            <person name="Liachko I."/>
            <person name="Sullivan S."/>
            <person name="Sone E.D."/>
            <person name="Koren S."/>
            <person name="Silverstein K.A.T."/>
            <person name="Beckman K.B."/>
            <person name="Gohl D.M."/>
        </authorList>
    </citation>
    <scope>NUCLEOTIDE SEQUENCE</scope>
    <source>
        <strain evidence="1">Duluth1</strain>
        <tissue evidence="1">Whole animal</tissue>
    </source>
</reference>